<dbReference type="EMBL" id="GIBP01012694">
    <property type="protein sequence ID" value="NDV41663.1"/>
    <property type="molecule type" value="Transcribed_RNA"/>
</dbReference>
<dbReference type="PANTHER" id="PTHR12650:SF15">
    <property type="entry name" value="RIBOSOMAL PROTEIN S30, ISOFORM A"/>
    <property type="match status" value="1"/>
</dbReference>
<evidence type="ECO:0000313" key="5">
    <source>
        <dbReference type="EMBL" id="NDV41663.1"/>
    </source>
</evidence>
<dbReference type="GO" id="GO:0003735">
    <property type="term" value="F:structural constituent of ribosome"/>
    <property type="evidence" value="ECO:0007669"/>
    <property type="project" value="UniProtKB-UniRule"/>
</dbReference>
<dbReference type="PANTHER" id="PTHR12650">
    <property type="entry name" value="40S RIBOSOMAL PROTEIN S30/UBIQUITIN-LIKE PROTEIN FUBI"/>
    <property type="match status" value="1"/>
</dbReference>
<dbReference type="GO" id="GO:0022627">
    <property type="term" value="C:cytosolic small ribosomal subunit"/>
    <property type="evidence" value="ECO:0007669"/>
    <property type="project" value="TreeGrafter"/>
</dbReference>
<evidence type="ECO:0000256" key="4">
    <source>
        <dbReference type="SAM" id="MobiDB-lite"/>
    </source>
</evidence>
<sequence>MGKQHGGLARAGKVKNATPKVAKKEKKKEKTGRAKKRWQYNKRYVNLVMKPGRRKGPNAQAAGKMA</sequence>
<comment type="similarity">
    <text evidence="3">Belongs to the eukaryotic ribosomal protein eS30 family.</text>
</comment>
<dbReference type="AlphaFoldDB" id="A0A6B2LXG6"/>
<dbReference type="Pfam" id="PF04758">
    <property type="entry name" value="Ribosomal_S30"/>
    <property type="match status" value="1"/>
</dbReference>
<accession>A0A6B2LXG6</accession>
<dbReference type="GO" id="GO:0006412">
    <property type="term" value="P:translation"/>
    <property type="evidence" value="ECO:0007669"/>
    <property type="project" value="InterPro"/>
</dbReference>
<feature type="compositionally biased region" description="Basic residues" evidence="4">
    <location>
        <begin position="21"/>
        <end position="38"/>
    </location>
</feature>
<feature type="region of interest" description="Disordered" evidence="4">
    <location>
        <begin position="1"/>
        <end position="38"/>
    </location>
</feature>
<protein>
    <recommendedName>
        <fullName evidence="3">40S ribosomal protein S30</fullName>
    </recommendedName>
</protein>
<proteinExistence type="inferred from homology"/>
<keyword evidence="2 3" id="KW-0687">Ribonucleoprotein</keyword>
<evidence type="ECO:0000256" key="1">
    <source>
        <dbReference type="ARBA" id="ARBA00022980"/>
    </source>
</evidence>
<keyword evidence="1 3" id="KW-0689">Ribosomal protein</keyword>
<evidence type="ECO:0000256" key="2">
    <source>
        <dbReference type="ARBA" id="ARBA00023274"/>
    </source>
</evidence>
<organism evidence="5">
    <name type="scientific">Arcella intermedia</name>
    <dbReference type="NCBI Taxonomy" id="1963864"/>
    <lineage>
        <taxon>Eukaryota</taxon>
        <taxon>Amoebozoa</taxon>
        <taxon>Tubulinea</taxon>
        <taxon>Elardia</taxon>
        <taxon>Arcellinida</taxon>
        <taxon>Sphaerothecina</taxon>
        <taxon>Arcellidae</taxon>
        <taxon>Arcella</taxon>
    </lineage>
</organism>
<dbReference type="InterPro" id="IPR006846">
    <property type="entry name" value="Ribosomal_eS30"/>
</dbReference>
<evidence type="ECO:0000256" key="3">
    <source>
        <dbReference type="RuleBase" id="RU364011"/>
    </source>
</evidence>
<reference evidence="5" key="1">
    <citation type="journal article" date="2020" name="J. Eukaryot. Microbiol.">
        <title>De novo Sequencing, Assembly and Annotation of the Transcriptome for the Free-Living Testate Amoeba Arcella intermedia.</title>
        <authorList>
            <person name="Ribeiro G.M."/>
            <person name="Porfirio-Sousa A.L."/>
            <person name="Maurer-Alcala X.X."/>
            <person name="Katz L.A."/>
            <person name="Lahr D.J.G."/>
        </authorList>
    </citation>
    <scope>NUCLEOTIDE SEQUENCE</scope>
</reference>
<name>A0A6B2LXG6_9EUKA</name>